<keyword evidence="1" id="KW-0732">Signal</keyword>
<evidence type="ECO:0008006" key="4">
    <source>
        <dbReference type="Google" id="ProtNLM"/>
    </source>
</evidence>
<organism evidence="2 3">
    <name type="scientific">Apiospora rasikravindrae</name>
    <dbReference type="NCBI Taxonomy" id="990691"/>
    <lineage>
        <taxon>Eukaryota</taxon>
        <taxon>Fungi</taxon>
        <taxon>Dikarya</taxon>
        <taxon>Ascomycota</taxon>
        <taxon>Pezizomycotina</taxon>
        <taxon>Sordariomycetes</taxon>
        <taxon>Xylariomycetidae</taxon>
        <taxon>Amphisphaeriales</taxon>
        <taxon>Apiosporaceae</taxon>
        <taxon>Apiospora</taxon>
    </lineage>
</organism>
<evidence type="ECO:0000313" key="3">
    <source>
        <dbReference type="Proteomes" id="UP001444661"/>
    </source>
</evidence>
<dbReference type="Pfam" id="PF00023">
    <property type="entry name" value="Ank"/>
    <property type="match status" value="1"/>
</dbReference>
<dbReference type="Proteomes" id="UP001444661">
    <property type="component" value="Unassembled WGS sequence"/>
</dbReference>
<feature type="chain" id="PRO_5045358352" description="Fungal N-terminal domain-containing protein" evidence="1">
    <location>
        <begin position="25"/>
        <end position="772"/>
    </location>
</feature>
<dbReference type="InterPro" id="IPR002110">
    <property type="entry name" value="Ankyrin_rpt"/>
</dbReference>
<dbReference type="SUPFAM" id="SSF48403">
    <property type="entry name" value="Ankyrin repeat"/>
    <property type="match status" value="1"/>
</dbReference>
<reference evidence="2 3" key="1">
    <citation type="submission" date="2023-01" db="EMBL/GenBank/DDBJ databases">
        <title>Analysis of 21 Apiospora genomes using comparative genomics revels a genus with tremendous synthesis potential of carbohydrate active enzymes and secondary metabolites.</title>
        <authorList>
            <person name="Sorensen T."/>
        </authorList>
    </citation>
    <scope>NUCLEOTIDE SEQUENCE [LARGE SCALE GENOMIC DNA]</scope>
    <source>
        <strain evidence="2 3">CBS 33761</strain>
    </source>
</reference>
<dbReference type="Gene3D" id="1.25.40.20">
    <property type="entry name" value="Ankyrin repeat-containing domain"/>
    <property type="match status" value="1"/>
</dbReference>
<protein>
    <recommendedName>
        <fullName evidence="4">Fungal N-terminal domain-containing protein</fullName>
    </recommendedName>
</protein>
<dbReference type="InterPro" id="IPR036770">
    <property type="entry name" value="Ankyrin_rpt-contain_sf"/>
</dbReference>
<evidence type="ECO:0000313" key="2">
    <source>
        <dbReference type="EMBL" id="KAK8044797.1"/>
    </source>
</evidence>
<name>A0ABR1TEH3_9PEZI</name>
<proteinExistence type="predicted"/>
<keyword evidence="3" id="KW-1185">Reference proteome</keyword>
<gene>
    <name evidence="2" type="ORF">PG993_004821</name>
</gene>
<sequence>MADPLSVAGLAAGLVSLSLHLTSGITNYLDAVKCRAEELASARGHNESLRQTIVVLQSTLRKTQPLHPASTQIVVDALKPCETELKSLEDLVARLAGCGTGTNTWKSKLLDKSRKLRYALDRSKIQQLSSRLSQANTSLSVALQVLGVDVNQSSASPNRWMTRRNPISQLQADELSTAFTCICSTKHVSGFRSITRIGAFIWQNEQLPLVEQRAEQGIVSILGGLGVSPGSNQCLQPKWPVAPWLLLHADDERLPIWIGGHRISESYAFGPLSNAILSKNLVEISRLLNRFPGMLQERNVFGQTPLHLAVGKPECLSLLVKAAAGSSEILDSINDAGVTPLEVALTISKDTCRSRFQGRKCSRCGCAQGVCILLNAGCAVFPPRKWVMERTSNRALRRFARHMGYRRSRLKELSMAYLSIFENERFSIYSDRTPDHQANQLVEILEKHDISVPGILKLNAGKAHTASNSKSYNSVYAELQRPWQAELFWELGFRDLNSASPGRNVPPLSHMWKFASPQDLDYVYWLLEHGADPFILFSPERGTHQRKQLSWHRPAHVKDRSWAHLVFHEVGRICKCLLDGCTLQANQLKGITEFGFNHNGLTSLVFLSSRLSWYYERFWMTIPYNRHRDTMRYLTFTALGATHTCCCPWRPDSGLQWDPGEIDSLQEEERHLTEILEGLVTEFDRQFYAILDAQPDNHEQLAEFWGVCWLPRMQQVLAELDTTDLPEEAKRSTEEIGVVWYGPERLPDPGPIVNENSWDYWFGELDKIVSTK</sequence>
<accession>A0ABR1TEH3</accession>
<evidence type="ECO:0000256" key="1">
    <source>
        <dbReference type="SAM" id="SignalP"/>
    </source>
</evidence>
<comment type="caution">
    <text evidence="2">The sequence shown here is derived from an EMBL/GenBank/DDBJ whole genome shotgun (WGS) entry which is preliminary data.</text>
</comment>
<dbReference type="EMBL" id="JAQQWK010000003">
    <property type="protein sequence ID" value="KAK8044797.1"/>
    <property type="molecule type" value="Genomic_DNA"/>
</dbReference>
<feature type="signal peptide" evidence="1">
    <location>
        <begin position="1"/>
        <end position="24"/>
    </location>
</feature>